<dbReference type="PANTHER" id="PTHR32494">
    <property type="entry name" value="ALLANTOATE DEIMINASE-RELATED"/>
    <property type="match status" value="1"/>
</dbReference>
<dbReference type="Gene3D" id="3.40.630.10">
    <property type="entry name" value="Zn peptidases"/>
    <property type="match status" value="1"/>
</dbReference>
<dbReference type="Gene3D" id="3.30.70.360">
    <property type="match status" value="1"/>
</dbReference>
<evidence type="ECO:0000256" key="5">
    <source>
        <dbReference type="SAM" id="MobiDB-lite"/>
    </source>
</evidence>
<dbReference type="AlphaFoldDB" id="A0A366IG95"/>
<proteinExistence type="inferred from homology"/>
<evidence type="ECO:0000256" key="3">
    <source>
        <dbReference type="PIRSR" id="PIRSR001235-1"/>
    </source>
</evidence>
<feature type="binding site" evidence="4">
    <location>
        <position position="273"/>
    </location>
    <ligand>
        <name>allantoate</name>
        <dbReference type="ChEBI" id="CHEBI:17536"/>
    </ligand>
</feature>
<evidence type="ECO:0000256" key="1">
    <source>
        <dbReference type="ARBA" id="ARBA00006153"/>
    </source>
</evidence>
<protein>
    <submittedName>
        <fullName evidence="6">N-carbamoyl-L-amino-acid hydrolase</fullName>
    </submittedName>
</protein>
<reference evidence="6 7" key="1">
    <citation type="submission" date="2018-06" db="EMBL/GenBank/DDBJ databases">
        <title>Freshwater and sediment microbial communities from various areas in North America, analyzing microbe dynamics in response to fracking.</title>
        <authorList>
            <person name="Lamendella R."/>
        </authorList>
    </citation>
    <scope>NUCLEOTIDE SEQUENCE [LARGE SCALE GENOMIC DNA]</scope>
    <source>
        <strain evidence="6 7">3b_TX</strain>
    </source>
</reference>
<feature type="binding site" evidence="3">
    <location>
        <position position="376"/>
    </location>
    <ligand>
        <name>Zn(2+)</name>
        <dbReference type="ChEBI" id="CHEBI:29105"/>
        <label>2</label>
    </ligand>
</feature>
<keyword evidence="3" id="KW-0479">Metal-binding</keyword>
<dbReference type="GO" id="GO:0046872">
    <property type="term" value="F:metal ion binding"/>
    <property type="evidence" value="ECO:0007669"/>
    <property type="project" value="UniProtKB-KW"/>
</dbReference>
<comment type="caution">
    <text evidence="6">The sequence shown here is derived from an EMBL/GenBank/DDBJ whole genome shotgun (WGS) entry which is preliminary data.</text>
</comment>
<organism evidence="6 7">
    <name type="scientific">Brevibacterium celere</name>
    <dbReference type="NCBI Taxonomy" id="225845"/>
    <lineage>
        <taxon>Bacteria</taxon>
        <taxon>Bacillati</taxon>
        <taxon>Actinomycetota</taxon>
        <taxon>Actinomycetes</taxon>
        <taxon>Micrococcales</taxon>
        <taxon>Brevibacteriaceae</taxon>
        <taxon>Brevibacterium</taxon>
    </lineage>
</organism>
<dbReference type="RefSeq" id="WP_113904722.1">
    <property type="nucleotide sequence ID" value="NZ_QNSB01000008.1"/>
</dbReference>
<comment type="similarity">
    <text evidence="1">Belongs to the peptidase M20 family.</text>
</comment>
<dbReference type="InterPro" id="IPR010158">
    <property type="entry name" value="Amidase_Cbmase"/>
</dbReference>
<accession>A0A366IG95</accession>
<name>A0A366IG95_9MICO</name>
<evidence type="ECO:0000256" key="4">
    <source>
        <dbReference type="PIRSR" id="PIRSR001235-2"/>
    </source>
</evidence>
<dbReference type="GO" id="GO:0016813">
    <property type="term" value="F:hydrolase activity, acting on carbon-nitrogen (but not peptide) bonds, in linear amidines"/>
    <property type="evidence" value="ECO:0007669"/>
    <property type="project" value="InterPro"/>
</dbReference>
<sequence length="425" mass="43689">MSDVVSLLRQIEDTGRDSRGPGYQRPGFSPTERELRDWFLAEADRRGLDTEIDANGITWAWATSPGENAVVTGSHLDSVPGGGAFDGPLGVASALAAFDELKSSGALERARRPLALAVFPEEEGSRFGVACLGSRLITGAIDADRALGLKDAAGDSFADVARGYGLDPNRIGRDESRLAGIGSFIELHVEQGVGLINTDQAVAIGSSIIGHGRWHFAFTGQGNHAGTTPMSHRADPVVAASRVIGDIPTLAAATDARAVATVGRTLIHPGGTNVIASAMSFWLDIRHADDAVVEQVLAAISARAQEHAAGAGVAVSISQESYSPTTHFTAELNDRLRSVLPDAPMLPSGAGHDAGILAAHVPSAMLYVRNPTGVSHAPEEACEDADARTGVQALAAVLERELGAAGSNPAGSGSAGSANHAGGGE</sequence>
<dbReference type="SUPFAM" id="SSF55031">
    <property type="entry name" value="Bacterial exopeptidase dimerisation domain"/>
    <property type="match status" value="1"/>
</dbReference>
<dbReference type="NCBIfam" id="NF006770">
    <property type="entry name" value="PRK09290.1-4"/>
    <property type="match status" value="1"/>
</dbReference>
<dbReference type="NCBIfam" id="TIGR01879">
    <property type="entry name" value="hydantase"/>
    <property type="match status" value="1"/>
</dbReference>
<comment type="cofactor">
    <cofactor evidence="3">
        <name>Zn(2+)</name>
        <dbReference type="ChEBI" id="CHEBI:29105"/>
    </cofactor>
    <text evidence="3">Binds 2 Zn(2+) ions per subunit.</text>
</comment>
<keyword evidence="7" id="KW-1185">Reference proteome</keyword>
<feature type="region of interest" description="Disordered" evidence="5">
    <location>
        <begin position="404"/>
        <end position="425"/>
    </location>
</feature>
<feature type="binding site" evidence="3">
    <location>
        <position position="86"/>
    </location>
    <ligand>
        <name>Zn(2+)</name>
        <dbReference type="ChEBI" id="CHEBI:29105"/>
        <label>1</label>
    </ligand>
</feature>
<feature type="binding site" evidence="4">
    <location>
        <position position="286"/>
    </location>
    <ligand>
        <name>allantoate</name>
        <dbReference type="ChEBI" id="CHEBI:17536"/>
    </ligand>
</feature>
<evidence type="ECO:0000313" key="7">
    <source>
        <dbReference type="Proteomes" id="UP000253509"/>
    </source>
</evidence>
<keyword evidence="3" id="KW-0862">Zinc</keyword>
<evidence type="ECO:0000256" key="2">
    <source>
        <dbReference type="ARBA" id="ARBA00022801"/>
    </source>
</evidence>
<dbReference type="SUPFAM" id="SSF53187">
    <property type="entry name" value="Zn-dependent exopeptidases"/>
    <property type="match status" value="1"/>
</dbReference>
<dbReference type="Pfam" id="PF01546">
    <property type="entry name" value="Peptidase_M20"/>
    <property type="match status" value="1"/>
</dbReference>
<dbReference type="Proteomes" id="UP000253509">
    <property type="component" value="Unassembled WGS sequence"/>
</dbReference>
<gene>
    <name evidence="6" type="ORF">DFO65_10850</name>
</gene>
<feature type="binding site" evidence="3">
    <location>
        <position position="188"/>
    </location>
    <ligand>
        <name>Zn(2+)</name>
        <dbReference type="ChEBI" id="CHEBI:29105"/>
        <label>1</label>
    </ligand>
</feature>
<evidence type="ECO:0000313" key="6">
    <source>
        <dbReference type="EMBL" id="RBP70598.1"/>
    </source>
</evidence>
<feature type="binding site" evidence="4">
    <location>
        <position position="213"/>
    </location>
    <ligand>
        <name>allantoate</name>
        <dbReference type="ChEBI" id="CHEBI:17536"/>
    </ligand>
</feature>
<feature type="binding site" evidence="3">
    <location>
        <position position="75"/>
    </location>
    <ligand>
        <name>Zn(2+)</name>
        <dbReference type="ChEBI" id="CHEBI:29105"/>
        <label>1</label>
    </ligand>
</feature>
<dbReference type="InterPro" id="IPR036264">
    <property type="entry name" value="Bact_exopeptidase_dim_dom"/>
</dbReference>
<dbReference type="PANTHER" id="PTHR32494:SF5">
    <property type="entry name" value="ALLANTOATE AMIDOHYDROLASE"/>
    <property type="match status" value="1"/>
</dbReference>
<dbReference type="InterPro" id="IPR002933">
    <property type="entry name" value="Peptidase_M20"/>
</dbReference>
<dbReference type="PIRSF" id="PIRSF001235">
    <property type="entry name" value="Amidase_carbamoylase"/>
    <property type="match status" value="1"/>
</dbReference>
<feature type="binding site" evidence="3">
    <location>
        <position position="123"/>
    </location>
    <ligand>
        <name>Zn(2+)</name>
        <dbReference type="ChEBI" id="CHEBI:29105"/>
        <label>2</label>
    </ligand>
</feature>
<dbReference type="EMBL" id="QNSB01000008">
    <property type="protein sequence ID" value="RBP70598.1"/>
    <property type="molecule type" value="Genomic_DNA"/>
</dbReference>
<keyword evidence="2 6" id="KW-0378">Hydrolase</keyword>
<feature type="binding site" evidence="3">
    <location>
        <position position="86"/>
    </location>
    <ligand>
        <name>Zn(2+)</name>
        <dbReference type="ChEBI" id="CHEBI:29105"/>
        <label>2</label>
    </ligand>
</feature>